<evidence type="ECO:0000313" key="7">
    <source>
        <dbReference type="EMBL" id="VDM75474.1"/>
    </source>
</evidence>
<dbReference type="PANTHER" id="PTHR11793:SF13">
    <property type="entry name" value="PROTEIN DAUGHTERLESS"/>
    <property type="match status" value="1"/>
</dbReference>
<keyword evidence="3" id="KW-0238">DNA-binding</keyword>
<evidence type="ECO:0000256" key="4">
    <source>
        <dbReference type="ARBA" id="ARBA00023163"/>
    </source>
</evidence>
<dbReference type="GO" id="GO:0005634">
    <property type="term" value="C:nucleus"/>
    <property type="evidence" value="ECO:0007669"/>
    <property type="project" value="UniProtKB-SubCell"/>
</dbReference>
<evidence type="ECO:0000256" key="2">
    <source>
        <dbReference type="ARBA" id="ARBA00023015"/>
    </source>
</evidence>
<dbReference type="GO" id="GO:0005667">
    <property type="term" value="C:transcription regulator complex"/>
    <property type="evidence" value="ECO:0007669"/>
    <property type="project" value="TreeGrafter"/>
</dbReference>
<protein>
    <recommendedName>
        <fullName evidence="6">BHLH domain-containing protein</fullName>
    </recommendedName>
</protein>
<accession>A0A3P7JBS4</accession>
<feature type="domain" description="BHLH" evidence="6">
    <location>
        <begin position="31"/>
        <end position="76"/>
    </location>
</feature>
<organism evidence="7 8">
    <name type="scientific">Strongylus vulgaris</name>
    <name type="common">Blood worm</name>
    <dbReference type="NCBI Taxonomy" id="40348"/>
    <lineage>
        <taxon>Eukaryota</taxon>
        <taxon>Metazoa</taxon>
        <taxon>Ecdysozoa</taxon>
        <taxon>Nematoda</taxon>
        <taxon>Chromadorea</taxon>
        <taxon>Rhabditida</taxon>
        <taxon>Rhabditina</taxon>
        <taxon>Rhabditomorpha</taxon>
        <taxon>Strongyloidea</taxon>
        <taxon>Strongylidae</taxon>
        <taxon>Strongylus</taxon>
    </lineage>
</organism>
<dbReference type="GO" id="GO:0000785">
    <property type="term" value="C:chromatin"/>
    <property type="evidence" value="ECO:0007669"/>
    <property type="project" value="TreeGrafter"/>
</dbReference>
<dbReference type="InterPro" id="IPR011598">
    <property type="entry name" value="bHLH_dom"/>
</dbReference>
<proteinExistence type="predicted"/>
<dbReference type="GO" id="GO:0000978">
    <property type="term" value="F:RNA polymerase II cis-regulatory region sequence-specific DNA binding"/>
    <property type="evidence" value="ECO:0007669"/>
    <property type="project" value="TreeGrafter"/>
</dbReference>
<dbReference type="Gene3D" id="4.10.280.10">
    <property type="entry name" value="Helix-loop-helix DNA-binding domain"/>
    <property type="match status" value="1"/>
</dbReference>
<keyword evidence="4" id="KW-0804">Transcription</keyword>
<keyword evidence="8" id="KW-1185">Reference proteome</keyword>
<gene>
    <name evidence="7" type="ORF">SVUK_LOCUS10472</name>
</gene>
<dbReference type="PANTHER" id="PTHR11793">
    <property type="entry name" value="BASIC HELIX-LOOP-HELIX TRANSCRIPTION FACTOR"/>
    <property type="match status" value="1"/>
</dbReference>
<dbReference type="SUPFAM" id="SSF47459">
    <property type="entry name" value="HLH, helix-loop-helix DNA-binding domain"/>
    <property type="match status" value="1"/>
</dbReference>
<evidence type="ECO:0000256" key="5">
    <source>
        <dbReference type="ARBA" id="ARBA00023242"/>
    </source>
</evidence>
<reference evidence="7 8" key="1">
    <citation type="submission" date="2018-11" db="EMBL/GenBank/DDBJ databases">
        <authorList>
            <consortium name="Pathogen Informatics"/>
        </authorList>
    </citation>
    <scope>NUCLEOTIDE SEQUENCE [LARGE SCALE GENOMIC DNA]</scope>
</reference>
<evidence type="ECO:0000259" key="6">
    <source>
        <dbReference type="Pfam" id="PF00010"/>
    </source>
</evidence>
<dbReference type="AlphaFoldDB" id="A0A3P7JBS4"/>
<dbReference type="InterPro" id="IPR036638">
    <property type="entry name" value="HLH_DNA-bd_sf"/>
</dbReference>
<dbReference type="GO" id="GO:0046983">
    <property type="term" value="F:protein dimerization activity"/>
    <property type="evidence" value="ECO:0007669"/>
    <property type="project" value="InterPro"/>
</dbReference>
<dbReference type="Pfam" id="PF00010">
    <property type="entry name" value="HLH"/>
    <property type="match status" value="1"/>
</dbReference>
<evidence type="ECO:0000256" key="1">
    <source>
        <dbReference type="ARBA" id="ARBA00004123"/>
    </source>
</evidence>
<sequence>MMTPNRAMNEMLTDDLPTMLENVSLIFPDFRVRVRDINTAFKELGKMCGQHLPNASEKAQTKLGILHQAVSIITALEEQVRQRNLNPKAACLKRRSDDDKLTPK</sequence>
<dbReference type="GO" id="GO:0000981">
    <property type="term" value="F:DNA-binding transcription factor activity, RNA polymerase II-specific"/>
    <property type="evidence" value="ECO:0007669"/>
    <property type="project" value="TreeGrafter"/>
</dbReference>
<name>A0A3P7JBS4_STRVU</name>
<dbReference type="Proteomes" id="UP000270094">
    <property type="component" value="Unassembled WGS sequence"/>
</dbReference>
<dbReference type="EMBL" id="UYYB01095375">
    <property type="protein sequence ID" value="VDM75474.1"/>
    <property type="molecule type" value="Genomic_DNA"/>
</dbReference>
<evidence type="ECO:0000256" key="3">
    <source>
        <dbReference type="ARBA" id="ARBA00023125"/>
    </source>
</evidence>
<dbReference type="OrthoDB" id="10034090at2759"/>
<dbReference type="InterPro" id="IPR051098">
    <property type="entry name" value="NeuroDiff_E-box_TFs"/>
</dbReference>
<keyword evidence="2" id="KW-0805">Transcription regulation</keyword>
<evidence type="ECO:0000313" key="8">
    <source>
        <dbReference type="Proteomes" id="UP000270094"/>
    </source>
</evidence>
<comment type="subcellular location">
    <subcellularLocation>
        <location evidence="1">Nucleus</location>
    </subcellularLocation>
</comment>
<keyword evidence="5" id="KW-0539">Nucleus</keyword>